<organism evidence="2 3">
    <name type="scientific">Colletotrichum siamense</name>
    <name type="common">Anthracnose fungus</name>
    <dbReference type="NCBI Taxonomy" id="690259"/>
    <lineage>
        <taxon>Eukaryota</taxon>
        <taxon>Fungi</taxon>
        <taxon>Dikarya</taxon>
        <taxon>Ascomycota</taxon>
        <taxon>Pezizomycotina</taxon>
        <taxon>Sordariomycetes</taxon>
        <taxon>Hypocreomycetidae</taxon>
        <taxon>Glomerellales</taxon>
        <taxon>Glomerellaceae</taxon>
        <taxon>Colletotrichum</taxon>
        <taxon>Colletotrichum gloeosporioides species complex</taxon>
    </lineage>
</organism>
<keyword evidence="3" id="KW-1185">Reference proteome</keyword>
<evidence type="ECO:0000313" key="3">
    <source>
        <dbReference type="Proteomes" id="UP000711996"/>
    </source>
</evidence>
<feature type="region of interest" description="Disordered" evidence="1">
    <location>
        <begin position="1"/>
        <end position="20"/>
    </location>
</feature>
<accession>A0A9P5EIR5</accession>
<reference evidence="2" key="1">
    <citation type="submission" date="2019-06" db="EMBL/GenBank/DDBJ databases">
        <authorList>
            <person name="Gan P."/>
            <person name="Shirasu K."/>
        </authorList>
    </citation>
    <scope>NUCLEOTIDE SEQUENCE [LARGE SCALE GENOMIC DNA]</scope>
    <source>
        <strain evidence="2">CAD2</strain>
    </source>
</reference>
<gene>
    <name evidence="2" type="ORF">CGCSCA2_v014818</name>
</gene>
<evidence type="ECO:0000313" key="2">
    <source>
        <dbReference type="EMBL" id="KAF4841544.1"/>
    </source>
</evidence>
<proteinExistence type="predicted"/>
<feature type="compositionally biased region" description="Basic and acidic residues" evidence="1">
    <location>
        <begin position="1"/>
        <end position="10"/>
    </location>
</feature>
<comment type="caution">
    <text evidence="2">The sequence shown here is derived from an EMBL/GenBank/DDBJ whole genome shotgun (WGS) entry which is preliminary data.</text>
</comment>
<dbReference type="Proteomes" id="UP000711996">
    <property type="component" value="Unassembled WGS sequence"/>
</dbReference>
<dbReference type="AlphaFoldDB" id="A0A9P5EIR5"/>
<dbReference type="EMBL" id="QPMT01000104">
    <property type="protein sequence ID" value="KAF4841544.1"/>
    <property type="molecule type" value="Genomic_DNA"/>
</dbReference>
<evidence type="ECO:0000256" key="1">
    <source>
        <dbReference type="SAM" id="MobiDB-lite"/>
    </source>
</evidence>
<protein>
    <submittedName>
        <fullName evidence="2">Uncharacterized protein</fullName>
    </submittedName>
</protein>
<name>A0A9P5EIR5_COLSI</name>
<sequence>MKPSLGEREAMGPPRGTRIGPPMIEKASTHTPPHLVGVVNDNMPTTRPEQARQDAPNTLTMTQKCAPVIRAAPVMPTMIQSLRSAIGEGHVTQRMTALFRVGLARHIVLAIQTTRPNPIDALQNMRPRAAVMGKMTRQAALSNQGRNAPQGVGLCPGILP</sequence>